<organism evidence="2 3">
    <name type="scientific">Betapolyomavirus lepweddellii</name>
    <dbReference type="NCBI Taxonomy" id="1925019"/>
    <lineage>
        <taxon>Viruses</taxon>
        <taxon>Monodnaviria</taxon>
        <taxon>Shotokuvirae</taxon>
        <taxon>Cossaviricota</taxon>
        <taxon>Papovaviricetes</taxon>
        <taxon>Sepolyvirales</taxon>
        <taxon>Polyomaviridae</taxon>
        <taxon>Betapolyomavirus</taxon>
    </lineage>
</organism>
<dbReference type="Proteomes" id="UP000204454">
    <property type="component" value="Segment"/>
</dbReference>
<reference evidence="2 3" key="1">
    <citation type="submission" date="2016-07" db="EMBL/GenBank/DDBJ databases">
        <title>Genome of a polyomavirus identified in a Weddell seal from the Ross Sea (Antarctica).</title>
        <authorList>
            <person name="Varsani A."/>
            <person name="Stainton D."/>
            <person name="Male M.F."/>
            <person name="Kraberger S."/>
            <person name="Frankfurter G."/>
            <person name="Burns J.M."/>
        </authorList>
    </citation>
    <scope>NUCLEOTIDE SEQUENCE [LARGE SCALE GENOMIC DNA]</scope>
    <source>
        <strain evidence="2">WSK37</strain>
    </source>
</reference>
<protein>
    <submittedName>
        <fullName evidence="2">ALTO</fullName>
    </submittedName>
</protein>
<feature type="compositionally biased region" description="Basic residues" evidence="1">
    <location>
        <begin position="35"/>
        <end position="50"/>
    </location>
</feature>
<dbReference type="GeneID" id="30524480"/>
<evidence type="ECO:0000256" key="1">
    <source>
        <dbReference type="SAM" id="MobiDB-lite"/>
    </source>
</evidence>
<feature type="region of interest" description="Disordered" evidence="1">
    <location>
        <begin position="35"/>
        <end position="58"/>
    </location>
</feature>
<accession>A0A1L4AB48</accession>
<keyword evidence="3" id="KW-1185">Reference proteome</keyword>
<evidence type="ECO:0000313" key="2">
    <source>
        <dbReference type="EMBL" id="API65514.1"/>
    </source>
</evidence>
<dbReference type="RefSeq" id="YP_009329840.1">
    <property type="nucleotide sequence ID" value="NC_032120.1"/>
</dbReference>
<dbReference type="EMBL" id="KX533457">
    <property type="protein sequence ID" value="API65514.1"/>
    <property type="molecule type" value="Genomic_DNA"/>
</dbReference>
<sequence length="58" mass="6806">MEHLTGINGGMPSIKIGAVRRTCIVMRHWIPQMMRVHKTHKRAHHQRRRGNSISRKVL</sequence>
<dbReference type="KEGG" id="vg:30524480"/>
<evidence type="ECO:0000313" key="3">
    <source>
        <dbReference type="Proteomes" id="UP000204454"/>
    </source>
</evidence>
<name>A0A1L4AB48_9POLY</name>
<proteinExistence type="predicted"/>